<proteinExistence type="inferred from homology"/>
<evidence type="ECO:0000256" key="1">
    <source>
        <dbReference type="ARBA" id="ARBA00022676"/>
    </source>
</evidence>
<evidence type="ECO:0000256" key="5">
    <source>
        <dbReference type="HAMAP-Rule" id="MF_02070"/>
    </source>
</evidence>
<dbReference type="NCBIfam" id="TIGR00696">
    <property type="entry name" value="wecG_tagA_cpsF"/>
    <property type="match status" value="1"/>
</dbReference>
<dbReference type="RefSeq" id="WP_187334075.1">
    <property type="nucleotide sequence ID" value="NZ_CP060490.1"/>
</dbReference>
<dbReference type="CDD" id="cd06533">
    <property type="entry name" value="Glyco_transf_WecG_TagA"/>
    <property type="match status" value="1"/>
</dbReference>
<dbReference type="AlphaFoldDB" id="A0A7G9B7W6"/>
<dbReference type="GO" id="GO:0047244">
    <property type="term" value="F:N-acetylglucosaminyldiphosphoundecaprenol N-acetyl-beta-D-mannosaminyltransferase activity"/>
    <property type="evidence" value="ECO:0007669"/>
    <property type="project" value="UniProtKB-UniRule"/>
</dbReference>
<sequence>MRVDVLGVGFDNLTMAEAVEQGMKLIAEEGCHYVVTPNPEIVEVCRENPTANEAVNGADLVLPDGVGVVKGARILGTPLKEKTPGIEFAAHLMERMAAEGKSLYLLGAKPGIAELAAGKLKETYPGLVIAGTHDGYFKEDEPVVEEIANSGADVVFVCLGAPKQELWMKRYGPSTGAHLLCGLGGSLDVFAGVVQRAPAVWSRMGLEWFYRLLKEPRRIGRMMKLPLFLVHVYGQKGKKKG</sequence>
<dbReference type="Pfam" id="PF03808">
    <property type="entry name" value="Glyco_tran_WecG"/>
    <property type="match status" value="1"/>
</dbReference>
<dbReference type="PANTHER" id="PTHR34136">
    <property type="match status" value="1"/>
</dbReference>
<evidence type="ECO:0000313" key="6">
    <source>
        <dbReference type="EMBL" id="QNL45647.1"/>
    </source>
</evidence>
<reference evidence="6 7" key="1">
    <citation type="submission" date="2020-08" db="EMBL/GenBank/DDBJ databases">
        <authorList>
            <person name="Liu C."/>
            <person name="Sun Q."/>
        </authorList>
    </citation>
    <scope>NUCLEOTIDE SEQUENCE [LARGE SCALE GENOMIC DNA]</scope>
    <source>
        <strain evidence="6 7">NSJ-62</strain>
    </source>
</reference>
<protein>
    <recommendedName>
        <fullName evidence="5">N-acetylglucosaminyldiphosphoundecaprenol N-acetyl-beta-D-mannosaminyltransferase</fullName>
        <ecNumber evidence="5">2.4.1.187</ecNumber>
    </recommendedName>
    <alternativeName>
        <fullName evidence="5">N-acetylmannosaminyltransferase</fullName>
    </alternativeName>
    <alternativeName>
        <fullName evidence="5">UDP-N-acetylmannosamine transferase</fullName>
    </alternativeName>
    <alternativeName>
        <fullName evidence="5">UDP-N-acetylmannosamine:N-acetylglucosaminyl pyrophosphorylundecaprenol N-acetylmannosaminyltransferase</fullName>
    </alternativeName>
</protein>
<evidence type="ECO:0000256" key="2">
    <source>
        <dbReference type="ARBA" id="ARBA00022679"/>
    </source>
</evidence>
<evidence type="ECO:0000256" key="4">
    <source>
        <dbReference type="ARBA" id="ARBA00023316"/>
    </source>
</evidence>
<keyword evidence="4 5" id="KW-0961">Cell wall biogenesis/degradation</keyword>
<comment type="catalytic activity">
    <reaction evidence="5">
        <text>UDP-N-acetyl-alpha-D-mannosamine + N-acetyl-alpha-D-glucosaminyl-di-trans,octa-cis-undecaprenyl diphosphate = N-acetyl-beta-D-mannosaminyl-(1-&gt;4)-N-acetyl-alpha-D-glucosaminyl di-trans,octa-cis-undecaprenyl diphosphate + UDP + H(+)</text>
        <dbReference type="Rhea" id="RHEA:16053"/>
        <dbReference type="ChEBI" id="CHEBI:15378"/>
        <dbReference type="ChEBI" id="CHEBI:58223"/>
        <dbReference type="ChEBI" id="CHEBI:62959"/>
        <dbReference type="ChEBI" id="CHEBI:68623"/>
        <dbReference type="ChEBI" id="CHEBI:132210"/>
        <dbReference type="EC" id="2.4.1.187"/>
    </reaction>
</comment>
<keyword evidence="7" id="KW-1185">Reference proteome</keyword>
<dbReference type="PANTHER" id="PTHR34136:SF1">
    <property type="entry name" value="UDP-N-ACETYL-D-MANNOSAMINURONIC ACID TRANSFERASE"/>
    <property type="match status" value="1"/>
</dbReference>
<keyword evidence="2 5" id="KW-0808">Transferase</keyword>
<organism evidence="6 7">
    <name type="scientific">Oscillibacter hominis</name>
    <dbReference type="NCBI Taxonomy" id="2763056"/>
    <lineage>
        <taxon>Bacteria</taxon>
        <taxon>Bacillati</taxon>
        <taxon>Bacillota</taxon>
        <taxon>Clostridia</taxon>
        <taxon>Eubacteriales</taxon>
        <taxon>Oscillospiraceae</taxon>
        <taxon>Oscillibacter</taxon>
    </lineage>
</organism>
<comment type="pathway">
    <text evidence="5">Cell wall biogenesis; teichoic acid biosynthesis.</text>
</comment>
<dbReference type="HAMAP" id="MF_02070">
    <property type="entry name" value="TagA_TarA"/>
    <property type="match status" value="1"/>
</dbReference>
<dbReference type="InterPro" id="IPR004629">
    <property type="entry name" value="WecG_TagA_CpsF"/>
</dbReference>
<dbReference type="Proteomes" id="UP000515960">
    <property type="component" value="Chromosome"/>
</dbReference>
<evidence type="ECO:0000256" key="3">
    <source>
        <dbReference type="ARBA" id="ARBA00022944"/>
    </source>
</evidence>
<comment type="similarity">
    <text evidence="5">Belongs to the glycosyltransferase 26 family. TagA/TarA subfamily.</text>
</comment>
<comment type="function">
    <text evidence="5">Catalyzes the conversion of GlcNAc-PP-undecaprenol into ManNAc-GlcNAc-PP-undecaprenol, the first committed lipid intermediate in the de novo synthesis of teichoic acid.</text>
</comment>
<keyword evidence="1 5" id="KW-0328">Glycosyltransferase</keyword>
<dbReference type="UniPathway" id="UPA00632"/>
<dbReference type="InterPro" id="IPR034714">
    <property type="entry name" value="TagA_TarA"/>
</dbReference>
<accession>A0A7G9B7W6</accession>
<evidence type="ECO:0000313" key="7">
    <source>
        <dbReference type="Proteomes" id="UP000515960"/>
    </source>
</evidence>
<dbReference type="KEGG" id="ohi:H8790_06510"/>
<dbReference type="EMBL" id="CP060490">
    <property type="protein sequence ID" value="QNL45647.1"/>
    <property type="molecule type" value="Genomic_DNA"/>
</dbReference>
<dbReference type="EC" id="2.4.1.187" evidence="5"/>
<dbReference type="GO" id="GO:0071555">
    <property type="term" value="P:cell wall organization"/>
    <property type="evidence" value="ECO:0007669"/>
    <property type="project" value="UniProtKB-KW"/>
</dbReference>
<gene>
    <name evidence="6" type="ORF">H8790_06510</name>
</gene>
<dbReference type="GO" id="GO:0019350">
    <property type="term" value="P:teichoic acid biosynthetic process"/>
    <property type="evidence" value="ECO:0007669"/>
    <property type="project" value="UniProtKB-UniRule"/>
</dbReference>
<keyword evidence="3 5" id="KW-0777">Teichoic acid biosynthesis</keyword>
<name>A0A7G9B7W6_9FIRM</name>